<dbReference type="RefSeq" id="WP_191191845.1">
    <property type="nucleotide sequence ID" value="NZ_JACWMY010000017.1"/>
</dbReference>
<dbReference type="InterPro" id="IPR001640">
    <property type="entry name" value="Lgt"/>
</dbReference>
<comment type="similarity">
    <text evidence="1">Belongs to the Lgt family.</text>
</comment>
<sequence>MFPTIGDLVYYLFDVRFLFPIQTLGLFIVLSFLLAYVVFTSEFKRYEANGKIHAFKRKVLVGQRATVLDIGANFILGFVFGFKVFGAALNYSKFQSDPRGYILSPRGSLLMGILGGTAFALWIYLDRKKHALPQPKVIDQTRHPYQLMGLIVFSVGFFGFIGAKLFDTVEHMDQFLYDPLGVLFSVNGFAYYGGLIFGALTYLYIGYRHGMKQVHLADIGSPGMMLAYGIGRIGCQLSGDGDWGIINRHLKPNWLGWLPDWAWSFKYPHNSINAGVPIPGCNGNYCNQLVQGVYPTPLYELVLCIGMFGLMWVFRKKIKIPGLMFSIYLILNGGERFLIEHIRINFYYRFLGLTFTQAELIGGLMLLGGLVGLTIIGYKRYVLSKQTT</sequence>
<evidence type="ECO:0000256" key="4">
    <source>
        <dbReference type="ARBA" id="ARBA00022692"/>
    </source>
</evidence>
<evidence type="ECO:0000313" key="8">
    <source>
        <dbReference type="EMBL" id="MBD1367209.1"/>
    </source>
</evidence>
<name>A0ABR7WY49_9SPHI</name>
<feature type="transmembrane region" description="Helical" evidence="7">
    <location>
        <begin position="145"/>
        <end position="163"/>
    </location>
</feature>
<evidence type="ECO:0000256" key="2">
    <source>
        <dbReference type="ARBA" id="ARBA00022475"/>
    </source>
</evidence>
<evidence type="ECO:0000256" key="7">
    <source>
        <dbReference type="SAM" id="Phobius"/>
    </source>
</evidence>
<evidence type="ECO:0000256" key="5">
    <source>
        <dbReference type="ARBA" id="ARBA00022989"/>
    </source>
</evidence>
<evidence type="ECO:0000313" key="9">
    <source>
        <dbReference type="Proteomes" id="UP000606600"/>
    </source>
</evidence>
<keyword evidence="9" id="KW-1185">Reference proteome</keyword>
<feature type="transmembrane region" description="Helical" evidence="7">
    <location>
        <begin position="66"/>
        <end position="88"/>
    </location>
</feature>
<evidence type="ECO:0000256" key="1">
    <source>
        <dbReference type="ARBA" id="ARBA00007150"/>
    </source>
</evidence>
<proteinExistence type="inferred from homology"/>
<feature type="transmembrane region" description="Helical" evidence="7">
    <location>
        <begin position="360"/>
        <end position="378"/>
    </location>
</feature>
<dbReference type="EMBL" id="JACWMY010000017">
    <property type="protein sequence ID" value="MBD1367209.1"/>
    <property type="molecule type" value="Genomic_DNA"/>
</dbReference>
<reference evidence="8 9" key="1">
    <citation type="submission" date="2020-09" db="EMBL/GenBank/DDBJ databases">
        <title>Novel species of Mucilaginibacter isolated from a glacier on the Tibetan Plateau.</title>
        <authorList>
            <person name="Liu Q."/>
            <person name="Xin Y.-H."/>
        </authorList>
    </citation>
    <scope>NUCLEOTIDE SEQUENCE [LARGE SCALE GENOMIC DNA]</scope>
    <source>
        <strain evidence="8 9">ZT4R22</strain>
    </source>
</reference>
<feature type="transmembrane region" description="Helical" evidence="7">
    <location>
        <begin position="298"/>
        <end position="314"/>
    </location>
</feature>
<organism evidence="8 9">
    <name type="scientific">Mucilaginibacter pankratovii</name>
    <dbReference type="NCBI Taxonomy" id="2772110"/>
    <lineage>
        <taxon>Bacteria</taxon>
        <taxon>Pseudomonadati</taxon>
        <taxon>Bacteroidota</taxon>
        <taxon>Sphingobacteriia</taxon>
        <taxon>Sphingobacteriales</taxon>
        <taxon>Sphingobacteriaceae</taxon>
        <taxon>Mucilaginibacter</taxon>
    </lineage>
</organism>
<dbReference type="Proteomes" id="UP000606600">
    <property type="component" value="Unassembled WGS sequence"/>
</dbReference>
<keyword evidence="4 7" id="KW-0812">Transmembrane</keyword>
<feature type="transmembrane region" description="Helical" evidence="7">
    <location>
        <begin position="17"/>
        <end position="39"/>
    </location>
</feature>
<comment type="caution">
    <text evidence="8">The sequence shown here is derived from an EMBL/GenBank/DDBJ whole genome shotgun (WGS) entry which is preliminary data.</text>
</comment>
<accession>A0ABR7WY49</accession>
<evidence type="ECO:0000256" key="6">
    <source>
        <dbReference type="ARBA" id="ARBA00023136"/>
    </source>
</evidence>
<keyword evidence="3 8" id="KW-0808">Transferase</keyword>
<keyword evidence="6 7" id="KW-0472">Membrane</keyword>
<dbReference type="GO" id="GO:0016740">
    <property type="term" value="F:transferase activity"/>
    <property type="evidence" value="ECO:0007669"/>
    <property type="project" value="UniProtKB-KW"/>
</dbReference>
<keyword evidence="2" id="KW-1003">Cell membrane</keyword>
<dbReference type="Pfam" id="PF01790">
    <property type="entry name" value="LGT"/>
    <property type="match status" value="1"/>
</dbReference>
<dbReference type="PANTHER" id="PTHR30589">
    <property type="entry name" value="PROLIPOPROTEIN DIACYLGLYCERYL TRANSFERASE"/>
    <property type="match status" value="1"/>
</dbReference>
<feature type="transmembrane region" description="Helical" evidence="7">
    <location>
        <begin position="183"/>
        <end position="205"/>
    </location>
</feature>
<dbReference type="PANTHER" id="PTHR30589:SF0">
    <property type="entry name" value="PHOSPHATIDYLGLYCEROL--PROLIPOPROTEIN DIACYLGLYCERYL TRANSFERASE"/>
    <property type="match status" value="1"/>
</dbReference>
<evidence type="ECO:0000256" key="3">
    <source>
        <dbReference type="ARBA" id="ARBA00022679"/>
    </source>
</evidence>
<keyword evidence="5 7" id="KW-1133">Transmembrane helix</keyword>
<gene>
    <name evidence="8" type="ORF">IDJ77_25580</name>
</gene>
<protein>
    <submittedName>
        <fullName evidence="8">Prolipoprotein diacylglyceryl transferase</fullName>
    </submittedName>
</protein>
<feature type="transmembrane region" description="Helical" evidence="7">
    <location>
        <begin position="108"/>
        <end position="125"/>
    </location>
</feature>